<evidence type="ECO:0000313" key="1">
    <source>
        <dbReference type="EMBL" id="EEF21875.1"/>
    </source>
</evidence>
<keyword evidence="2" id="KW-1185">Reference proteome</keyword>
<dbReference type="Proteomes" id="UP000008311">
    <property type="component" value="Unassembled WGS sequence"/>
</dbReference>
<feature type="non-terminal residue" evidence="1">
    <location>
        <position position="145"/>
    </location>
</feature>
<organism evidence="1 2">
    <name type="scientific">Ricinus communis</name>
    <name type="common">Castor bean</name>
    <dbReference type="NCBI Taxonomy" id="3988"/>
    <lineage>
        <taxon>Eukaryota</taxon>
        <taxon>Viridiplantae</taxon>
        <taxon>Streptophyta</taxon>
        <taxon>Embryophyta</taxon>
        <taxon>Tracheophyta</taxon>
        <taxon>Spermatophyta</taxon>
        <taxon>Magnoliopsida</taxon>
        <taxon>eudicotyledons</taxon>
        <taxon>Gunneridae</taxon>
        <taxon>Pentapetalae</taxon>
        <taxon>rosids</taxon>
        <taxon>fabids</taxon>
        <taxon>Malpighiales</taxon>
        <taxon>Euphorbiaceae</taxon>
        <taxon>Acalyphoideae</taxon>
        <taxon>Acalypheae</taxon>
        <taxon>Ricinus</taxon>
    </lineage>
</organism>
<reference evidence="2" key="1">
    <citation type="journal article" date="2010" name="Nat. Biotechnol.">
        <title>Draft genome sequence of the oilseed species Ricinus communis.</title>
        <authorList>
            <person name="Chan A.P."/>
            <person name="Crabtree J."/>
            <person name="Zhao Q."/>
            <person name="Lorenzi H."/>
            <person name="Orvis J."/>
            <person name="Puiu D."/>
            <person name="Melake-Berhan A."/>
            <person name="Jones K.M."/>
            <person name="Redman J."/>
            <person name="Chen G."/>
            <person name="Cahoon E.B."/>
            <person name="Gedil M."/>
            <person name="Stanke M."/>
            <person name="Haas B.J."/>
            <person name="Wortman J.R."/>
            <person name="Fraser-Liggett C.M."/>
            <person name="Ravel J."/>
            <person name="Rabinowicz P.D."/>
        </authorList>
    </citation>
    <scope>NUCLEOTIDE SEQUENCE [LARGE SCALE GENOMIC DNA]</scope>
    <source>
        <strain evidence="2">cv. Hale</strain>
    </source>
</reference>
<dbReference type="EMBL" id="EQ998897">
    <property type="protein sequence ID" value="EEF21875.1"/>
    <property type="molecule type" value="Genomic_DNA"/>
</dbReference>
<proteinExistence type="predicted"/>
<name>B9TQJ0_RICCO</name>
<sequence length="145" mass="15309">MASLELVIGRHHRALGAVLGAEQGIGAAAVARQRRRQRQPRQRVVGDAGRQLVGAVLLRAAQRDAGQETVELALVVARAGVQRHLAGQRPGGRQAGAGGHVIGRHAALERLELAPRRQREAERHARLPVDVQVAVGAAGIALGKQ</sequence>
<accession>B9TQJ0</accession>
<dbReference type="InParanoid" id="B9TQJ0"/>
<protein>
    <submittedName>
        <fullName evidence="1">Uncharacterized protein</fullName>
    </submittedName>
</protein>
<evidence type="ECO:0000313" key="2">
    <source>
        <dbReference type="Proteomes" id="UP000008311"/>
    </source>
</evidence>
<gene>
    <name evidence="1" type="ORF">RCOM_2036440</name>
</gene>
<dbReference type="AlphaFoldDB" id="B9TQJ0"/>